<keyword evidence="3 4" id="KW-0378">Hydrolase</keyword>
<evidence type="ECO:0000256" key="2">
    <source>
        <dbReference type="ARBA" id="ARBA00022723"/>
    </source>
</evidence>
<evidence type="ECO:0000313" key="5">
    <source>
        <dbReference type="EMBL" id="SFC43517.1"/>
    </source>
</evidence>
<dbReference type="InterPro" id="IPR036821">
    <property type="entry name" value="Peptide_deformylase_sf"/>
</dbReference>
<feature type="binding site" evidence="4">
    <location>
        <position position="218"/>
    </location>
    <ligand>
        <name>Fe cation</name>
        <dbReference type="ChEBI" id="CHEBI:24875"/>
    </ligand>
</feature>
<name>A0A1I1J4M4_9SPHI</name>
<dbReference type="Proteomes" id="UP000199577">
    <property type="component" value="Unassembled WGS sequence"/>
</dbReference>
<dbReference type="OrthoDB" id="5493262at2"/>
<keyword evidence="4" id="KW-0648">Protein biosynthesis</keyword>
<evidence type="ECO:0000256" key="1">
    <source>
        <dbReference type="ARBA" id="ARBA00010759"/>
    </source>
</evidence>
<dbReference type="PANTHER" id="PTHR10458:SF22">
    <property type="entry name" value="PEPTIDE DEFORMYLASE"/>
    <property type="match status" value="1"/>
</dbReference>
<feature type="binding site" evidence="4">
    <location>
        <position position="176"/>
    </location>
    <ligand>
        <name>Fe cation</name>
        <dbReference type="ChEBI" id="CHEBI:24875"/>
    </ligand>
</feature>
<dbReference type="Pfam" id="PF01327">
    <property type="entry name" value="Pep_deformylase"/>
    <property type="match status" value="1"/>
</dbReference>
<comment type="function">
    <text evidence="4">Removes the formyl group from the N-terminal Met of newly synthesized proteins. Requires at least a dipeptide for an efficient rate of reaction. N-terminal L-methionine is a prerequisite for activity but the enzyme has broad specificity at other positions.</text>
</comment>
<keyword evidence="6" id="KW-1185">Reference proteome</keyword>
<dbReference type="PANTHER" id="PTHR10458">
    <property type="entry name" value="PEPTIDE DEFORMYLASE"/>
    <property type="match status" value="1"/>
</dbReference>
<feature type="binding site" evidence="4">
    <location>
        <position position="222"/>
    </location>
    <ligand>
        <name>Fe cation</name>
        <dbReference type="ChEBI" id="CHEBI:24875"/>
    </ligand>
</feature>
<comment type="cofactor">
    <cofactor evidence="4">
        <name>Fe(2+)</name>
        <dbReference type="ChEBI" id="CHEBI:29033"/>
    </cofactor>
    <text evidence="4">Binds 1 Fe(2+) ion.</text>
</comment>
<evidence type="ECO:0000256" key="4">
    <source>
        <dbReference type="HAMAP-Rule" id="MF_00163"/>
    </source>
</evidence>
<dbReference type="EMBL" id="FOLL01000011">
    <property type="protein sequence ID" value="SFC43517.1"/>
    <property type="molecule type" value="Genomic_DNA"/>
</dbReference>
<organism evidence="5 6">
    <name type="scientific">Parapedobacter composti</name>
    <dbReference type="NCBI Taxonomy" id="623281"/>
    <lineage>
        <taxon>Bacteria</taxon>
        <taxon>Pseudomonadati</taxon>
        <taxon>Bacteroidota</taxon>
        <taxon>Sphingobacteriia</taxon>
        <taxon>Sphingobacteriales</taxon>
        <taxon>Sphingobacteriaceae</taxon>
        <taxon>Parapedobacter</taxon>
    </lineage>
</organism>
<keyword evidence="4" id="KW-0408">Iron</keyword>
<proteinExistence type="inferred from homology"/>
<reference evidence="5 6" key="1">
    <citation type="submission" date="2016-10" db="EMBL/GenBank/DDBJ databases">
        <authorList>
            <person name="de Groot N.N."/>
        </authorList>
    </citation>
    <scope>NUCLEOTIDE SEQUENCE [LARGE SCALE GENOMIC DNA]</scope>
    <source>
        <strain evidence="5 6">DSM 22900</strain>
    </source>
</reference>
<gene>
    <name evidence="4" type="primary">def</name>
    <name evidence="5" type="ORF">SAMN05421747_11116</name>
</gene>
<evidence type="ECO:0000313" key="6">
    <source>
        <dbReference type="Proteomes" id="UP000199577"/>
    </source>
</evidence>
<accession>A0A1I1J4M4</accession>
<dbReference type="GO" id="GO:0046872">
    <property type="term" value="F:metal ion binding"/>
    <property type="evidence" value="ECO:0007669"/>
    <property type="project" value="UniProtKB-KW"/>
</dbReference>
<dbReference type="CDD" id="cd00487">
    <property type="entry name" value="Pep_deformylase"/>
    <property type="match status" value="1"/>
</dbReference>
<protein>
    <recommendedName>
        <fullName evidence="4">Peptide deformylase</fullName>
        <shortName evidence="4">PDF</shortName>
        <ecNumber evidence="4">3.5.1.88</ecNumber>
    </recommendedName>
    <alternativeName>
        <fullName evidence="4">Polypeptide deformylase</fullName>
    </alternativeName>
</protein>
<dbReference type="AlphaFoldDB" id="A0A1I1J4M4"/>
<dbReference type="Gene3D" id="3.90.45.10">
    <property type="entry name" value="Peptide deformylase"/>
    <property type="match status" value="1"/>
</dbReference>
<dbReference type="InterPro" id="IPR023635">
    <property type="entry name" value="Peptide_deformylase"/>
</dbReference>
<dbReference type="STRING" id="623281.SAMN05421747_11116"/>
<comment type="catalytic activity">
    <reaction evidence="4">
        <text>N-terminal N-formyl-L-methionyl-[peptide] + H2O = N-terminal L-methionyl-[peptide] + formate</text>
        <dbReference type="Rhea" id="RHEA:24420"/>
        <dbReference type="Rhea" id="RHEA-COMP:10639"/>
        <dbReference type="Rhea" id="RHEA-COMP:10640"/>
        <dbReference type="ChEBI" id="CHEBI:15377"/>
        <dbReference type="ChEBI" id="CHEBI:15740"/>
        <dbReference type="ChEBI" id="CHEBI:49298"/>
        <dbReference type="ChEBI" id="CHEBI:64731"/>
        <dbReference type="EC" id="3.5.1.88"/>
    </reaction>
</comment>
<feature type="active site" evidence="4">
    <location>
        <position position="219"/>
    </location>
</feature>
<dbReference type="HAMAP" id="MF_00163">
    <property type="entry name" value="Pep_deformylase"/>
    <property type="match status" value="1"/>
</dbReference>
<keyword evidence="2 4" id="KW-0479">Metal-binding</keyword>
<sequence length="258" mass="29173">MQFLCCNVLWLVILLVGGLSKCLAQSCREAGLTQRQSPSSGYRCPVLPGEQGLLVAVRSGEKPLTNTERSLIRSGDTTQLLRVIQDTVADEARILRAVSDDIDPDEPLLPLLVKRMYLAVTDTLHPGVGIAAPQVGISRNVIWVKRFDKPGEPFERYLNPRITWRSKLLRKGQEGCLSIADTLGQVLRNYTIRLVYQDMEGVKHEELIEGFTAVIFQHEIDHLNGILFTDRIAEQVSQTYHQVNTEVPLYLEQRLRRQ</sequence>
<dbReference type="PRINTS" id="PR01576">
    <property type="entry name" value="PDEFORMYLASE"/>
</dbReference>
<dbReference type="SUPFAM" id="SSF56420">
    <property type="entry name" value="Peptide deformylase"/>
    <property type="match status" value="1"/>
</dbReference>
<evidence type="ECO:0000256" key="3">
    <source>
        <dbReference type="ARBA" id="ARBA00022801"/>
    </source>
</evidence>
<comment type="similarity">
    <text evidence="1 4">Belongs to the polypeptide deformylase family.</text>
</comment>
<dbReference type="EC" id="3.5.1.88" evidence="4"/>
<dbReference type="GO" id="GO:0006412">
    <property type="term" value="P:translation"/>
    <property type="evidence" value="ECO:0007669"/>
    <property type="project" value="UniProtKB-UniRule"/>
</dbReference>
<dbReference type="GO" id="GO:0042586">
    <property type="term" value="F:peptide deformylase activity"/>
    <property type="evidence" value="ECO:0007669"/>
    <property type="project" value="UniProtKB-UniRule"/>
</dbReference>